<organism evidence="2 3">
    <name type="scientific">Actinomycetospora flava</name>
    <dbReference type="NCBI Taxonomy" id="3129232"/>
    <lineage>
        <taxon>Bacteria</taxon>
        <taxon>Bacillati</taxon>
        <taxon>Actinomycetota</taxon>
        <taxon>Actinomycetes</taxon>
        <taxon>Pseudonocardiales</taxon>
        <taxon>Pseudonocardiaceae</taxon>
        <taxon>Actinomycetospora</taxon>
    </lineage>
</organism>
<evidence type="ECO:0000256" key="1">
    <source>
        <dbReference type="SAM" id="MobiDB-lite"/>
    </source>
</evidence>
<name>A0ABU8LYI3_9PSEU</name>
<evidence type="ECO:0000313" key="3">
    <source>
        <dbReference type="Proteomes" id="UP001369736"/>
    </source>
</evidence>
<evidence type="ECO:0000313" key="2">
    <source>
        <dbReference type="EMBL" id="MEJ2860191.1"/>
    </source>
</evidence>
<gene>
    <name evidence="2" type="ORF">WCD58_03435</name>
</gene>
<dbReference type="Proteomes" id="UP001369736">
    <property type="component" value="Unassembled WGS sequence"/>
</dbReference>
<accession>A0ABU8LYI3</accession>
<proteinExistence type="predicted"/>
<reference evidence="2 3" key="1">
    <citation type="submission" date="2024-03" db="EMBL/GenBank/DDBJ databases">
        <title>Actinomycetospora sp. OC33-EN07, a novel actinomycete isolated from wild orchid (Aerides multiflora).</title>
        <authorList>
            <person name="Suriyachadkun C."/>
        </authorList>
    </citation>
    <scope>NUCLEOTIDE SEQUENCE [LARGE SCALE GENOMIC DNA]</scope>
    <source>
        <strain evidence="2 3">OC33-EN07</strain>
    </source>
</reference>
<dbReference type="EMBL" id="JBBEGM010000001">
    <property type="protein sequence ID" value="MEJ2860191.1"/>
    <property type="molecule type" value="Genomic_DNA"/>
</dbReference>
<protein>
    <recommendedName>
        <fullName evidence="4">J domain-containing protein</fullName>
    </recommendedName>
</protein>
<feature type="region of interest" description="Disordered" evidence="1">
    <location>
        <begin position="40"/>
        <end position="59"/>
    </location>
</feature>
<evidence type="ECO:0008006" key="4">
    <source>
        <dbReference type="Google" id="ProtNLM"/>
    </source>
</evidence>
<keyword evidence="3" id="KW-1185">Reference proteome</keyword>
<dbReference type="RefSeq" id="WP_337699501.1">
    <property type="nucleotide sequence ID" value="NZ_JBBEGM010000001.1"/>
</dbReference>
<comment type="caution">
    <text evidence="2">The sequence shown here is derived from an EMBL/GenBank/DDBJ whole genome shotgun (WGS) entry which is preliminary data.</text>
</comment>
<sequence length="94" mass="9876">MSGPAPADAAVAARAARRAFVRAHHPDRGGDPVAFREGLAAHGAAGRPPGPGADDPRLDAPIVVVPDGRLARLGRFGRRLARRYDPRRGSARVQ</sequence>